<name>A0A6V8MMC1_9BACT</name>
<comment type="caution">
    <text evidence="13">The sequence shown here is derived from an EMBL/GenBank/DDBJ whole genome shotgun (WGS) entry which is preliminary data.</text>
</comment>
<keyword evidence="1 11" id="KW-1003">Cell membrane</keyword>
<evidence type="ECO:0000256" key="4">
    <source>
        <dbReference type="ARBA" id="ARBA00023098"/>
    </source>
</evidence>
<comment type="subcellular location">
    <subcellularLocation>
        <location evidence="11">Cell membrane</location>
        <topology evidence="11">Peripheral membrane protein</topology>
    </subcellularLocation>
</comment>
<keyword evidence="2 11" id="KW-0444">Lipid biosynthesis</keyword>
<dbReference type="NCBIfam" id="NF003678">
    <property type="entry name" value="PRK05305.1-2"/>
    <property type="match status" value="1"/>
</dbReference>
<dbReference type="RefSeq" id="WP_183355912.1">
    <property type="nucleotide sequence ID" value="NZ_BLXX01000012.1"/>
</dbReference>
<dbReference type="NCBIfam" id="NF003685">
    <property type="entry name" value="PRK05305.2-5"/>
    <property type="match status" value="1"/>
</dbReference>
<keyword evidence="10 11" id="KW-0670">Pyruvate</keyword>
<comment type="cofactor">
    <cofactor evidence="11">
        <name>pyruvate</name>
        <dbReference type="ChEBI" id="CHEBI:15361"/>
    </cofactor>
    <text evidence="11">Binds 1 pyruvoyl group covalently per subunit.</text>
</comment>
<sequence>MRNTNTPIAAEGYPFIFGALALTVVFALLGLKLHAGFFAPAGFFCLLSAFIVFFFRNPERNTPNLEQGVIAPADGVVIFSGRVVEPHTQTEMEKVSIFMSVFNVHVNRAPVTGRVLDSFYTKGKFYDVRDERATFENEQQGLVLETSPGQKLVVVQVAGLIARRIVCYAKVGDLLTRGRRYGLIRFGSRLDVYLPLGTKVKVAMGEKTVAGETVLGLLP</sequence>
<keyword evidence="12" id="KW-0812">Transmembrane</keyword>
<keyword evidence="5 11" id="KW-0472">Membrane</keyword>
<dbReference type="UniPathway" id="UPA00558">
    <property type="reaction ID" value="UER00616"/>
</dbReference>
<evidence type="ECO:0000256" key="2">
    <source>
        <dbReference type="ARBA" id="ARBA00022516"/>
    </source>
</evidence>
<comment type="subunit">
    <text evidence="11">Heterodimer of a large membrane-associated beta subunit and a small pyruvoyl-containing alpha subunit.</text>
</comment>
<keyword evidence="4 11" id="KW-0443">Lipid metabolism</keyword>
<evidence type="ECO:0000256" key="1">
    <source>
        <dbReference type="ARBA" id="ARBA00022475"/>
    </source>
</evidence>
<keyword evidence="8 11" id="KW-0456">Lyase</keyword>
<comment type="pathway">
    <text evidence="11">Phospholipid metabolism; phosphatidylethanolamine biosynthesis; phosphatidylethanolamine from CDP-diacylglycerol: step 2/2.</text>
</comment>
<evidence type="ECO:0000256" key="3">
    <source>
        <dbReference type="ARBA" id="ARBA00022793"/>
    </source>
</evidence>
<reference evidence="14" key="1">
    <citation type="submission" date="2020-06" db="EMBL/GenBank/DDBJ databases">
        <title>Draft genomic sequence of Geomonas sp. Red330.</title>
        <authorList>
            <person name="Itoh H."/>
            <person name="Zhenxing X."/>
            <person name="Ushijima N."/>
            <person name="Masuda Y."/>
            <person name="Shiratori Y."/>
            <person name="Senoo K."/>
        </authorList>
    </citation>
    <scope>NUCLEOTIDE SEQUENCE [LARGE SCALE GENOMIC DNA]</scope>
    <source>
        <strain evidence="14">Red330</strain>
    </source>
</reference>
<dbReference type="GO" id="GO:0004609">
    <property type="term" value="F:phosphatidylserine decarboxylase activity"/>
    <property type="evidence" value="ECO:0007669"/>
    <property type="project" value="UniProtKB-UniRule"/>
</dbReference>
<feature type="chain" id="PRO_5028548013" description="Phosphatidylserine decarboxylase beta chain" evidence="11">
    <location>
        <begin position="1"/>
        <end position="187"/>
    </location>
</feature>
<feature type="transmembrane region" description="Helical" evidence="12">
    <location>
        <begin position="37"/>
        <end position="55"/>
    </location>
</feature>
<evidence type="ECO:0000313" key="14">
    <source>
        <dbReference type="Proteomes" id="UP000556026"/>
    </source>
</evidence>
<dbReference type="GO" id="GO:0005886">
    <property type="term" value="C:plasma membrane"/>
    <property type="evidence" value="ECO:0007669"/>
    <property type="project" value="UniProtKB-SubCell"/>
</dbReference>
<keyword evidence="3 11" id="KW-0210">Decarboxylase</keyword>
<evidence type="ECO:0000256" key="11">
    <source>
        <dbReference type="HAMAP-Rule" id="MF_00664"/>
    </source>
</evidence>
<dbReference type="GO" id="GO:0006646">
    <property type="term" value="P:phosphatidylethanolamine biosynthetic process"/>
    <property type="evidence" value="ECO:0007669"/>
    <property type="project" value="UniProtKB-UniRule"/>
</dbReference>
<evidence type="ECO:0000256" key="12">
    <source>
        <dbReference type="SAM" id="Phobius"/>
    </source>
</evidence>
<comment type="similarity">
    <text evidence="11">Belongs to the phosphatidylserine decarboxylase family. PSD-A subfamily.</text>
</comment>
<keyword evidence="12" id="KW-1133">Transmembrane helix</keyword>
<accession>A0A6V8MMC1</accession>
<dbReference type="InterPro" id="IPR033175">
    <property type="entry name" value="PSD-A"/>
</dbReference>
<keyword evidence="7 11" id="KW-0594">Phospholipid biosynthesis</keyword>
<evidence type="ECO:0000256" key="8">
    <source>
        <dbReference type="ARBA" id="ARBA00023239"/>
    </source>
</evidence>
<dbReference type="Proteomes" id="UP000556026">
    <property type="component" value="Unassembled WGS sequence"/>
</dbReference>
<feature type="site" description="Cleavage (non-hydrolytic); by autocatalysis" evidence="11">
    <location>
        <begin position="187"/>
        <end position="188"/>
    </location>
</feature>
<evidence type="ECO:0000256" key="5">
    <source>
        <dbReference type="ARBA" id="ARBA00023136"/>
    </source>
</evidence>
<dbReference type="EC" id="4.1.1.65" evidence="11"/>
<comment type="PTM">
    <text evidence="11">Is synthesized initially as an inactive proenzyme. Formation of the active enzyme involves a self-maturation process in which the active site pyruvoyl group is generated from an internal serine residue via an autocatalytic post-translational modification. Two non-identical subunits are generated from the proenzyme in this reaction, and the pyruvate is formed at the N-terminus of the alpha chain, which is derived from the carboxyl end of the proenzyme. The post-translation cleavage follows an unusual pathway, termed non-hydrolytic serinolysis, in which the side chain hydroxyl group of the serine supplies its oxygen atom to form the C-terminus of the beta chain, while the remainder of the serine residue undergoes an oxidative deamination to produce ammonia and the pyruvoyl prosthetic group on the alpha chain.</text>
</comment>
<evidence type="ECO:0000256" key="7">
    <source>
        <dbReference type="ARBA" id="ARBA00023209"/>
    </source>
</evidence>
<feature type="transmembrane region" description="Helical" evidence="12">
    <location>
        <begin position="12"/>
        <end position="31"/>
    </location>
</feature>
<feature type="chain" id="PRO_5028548012" description="Phosphatidylserine decarboxylase alpha chain" evidence="11">
    <location>
        <begin position="188"/>
        <end position="219"/>
    </location>
</feature>
<evidence type="ECO:0000256" key="6">
    <source>
        <dbReference type="ARBA" id="ARBA00023145"/>
    </source>
</evidence>
<feature type="modified residue" description="Pyruvic acid (Ser); by autocatalysis" evidence="11">
    <location>
        <position position="188"/>
    </location>
</feature>
<organism evidence="13 14">
    <name type="scientific">Geomonas silvestris</name>
    <dbReference type="NCBI Taxonomy" id="2740184"/>
    <lineage>
        <taxon>Bacteria</taxon>
        <taxon>Pseudomonadati</taxon>
        <taxon>Thermodesulfobacteriota</taxon>
        <taxon>Desulfuromonadia</taxon>
        <taxon>Geobacterales</taxon>
        <taxon>Geobacteraceae</taxon>
        <taxon>Geomonas</taxon>
    </lineage>
</organism>
<evidence type="ECO:0000256" key="10">
    <source>
        <dbReference type="ARBA" id="ARBA00023317"/>
    </source>
</evidence>
<dbReference type="PANTHER" id="PTHR35809:SF1">
    <property type="entry name" value="ARCHAETIDYLSERINE DECARBOXYLASE PROENZYME-RELATED"/>
    <property type="match status" value="1"/>
</dbReference>
<dbReference type="InterPro" id="IPR003817">
    <property type="entry name" value="PS_Dcarbxylase"/>
</dbReference>
<feature type="active site" description="Schiff-base intermediate with substrate; via pyruvic acid" evidence="11">
    <location>
        <position position="188"/>
    </location>
</feature>
<dbReference type="AlphaFoldDB" id="A0A6V8MMC1"/>
<keyword evidence="14" id="KW-1185">Reference proteome</keyword>
<evidence type="ECO:0000313" key="13">
    <source>
        <dbReference type="EMBL" id="GFO61112.1"/>
    </source>
</evidence>
<comment type="catalytic activity">
    <reaction evidence="11">
        <text>a 1,2-diacyl-sn-glycero-3-phospho-L-serine + H(+) = a 1,2-diacyl-sn-glycero-3-phosphoethanolamine + CO2</text>
        <dbReference type="Rhea" id="RHEA:20828"/>
        <dbReference type="ChEBI" id="CHEBI:15378"/>
        <dbReference type="ChEBI" id="CHEBI:16526"/>
        <dbReference type="ChEBI" id="CHEBI:57262"/>
        <dbReference type="ChEBI" id="CHEBI:64612"/>
        <dbReference type="EC" id="4.1.1.65"/>
    </reaction>
</comment>
<dbReference type="EMBL" id="BLXX01000012">
    <property type="protein sequence ID" value="GFO61112.1"/>
    <property type="molecule type" value="Genomic_DNA"/>
</dbReference>
<gene>
    <name evidence="11 13" type="primary">psd</name>
    <name evidence="13" type="ORF">GMST_34370</name>
</gene>
<keyword evidence="6 11" id="KW-0865">Zymogen</keyword>
<dbReference type="HAMAP" id="MF_00664">
    <property type="entry name" value="PS_decarb_PSD_A"/>
    <property type="match status" value="1"/>
</dbReference>
<comment type="function">
    <text evidence="11">Catalyzes the formation of phosphatidylethanolamine (PtdEtn) from phosphatidylserine (PtdSer).</text>
</comment>
<keyword evidence="9 11" id="KW-1208">Phospholipid metabolism</keyword>
<proteinExistence type="inferred from homology"/>
<dbReference type="PANTHER" id="PTHR35809">
    <property type="entry name" value="ARCHAETIDYLSERINE DECARBOXYLASE PROENZYME-RELATED"/>
    <property type="match status" value="1"/>
</dbReference>
<dbReference type="Pfam" id="PF02666">
    <property type="entry name" value="PS_Dcarbxylase"/>
    <property type="match status" value="1"/>
</dbReference>
<protein>
    <recommendedName>
        <fullName evidence="11">Phosphatidylserine decarboxylase proenzyme</fullName>
        <ecNumber evidence="11">4.1.1.65</ecNumber>
    </recommendedName>
    <component>
        <recommendedName>
            <fullName evidence="11">Phosphatidylserine decarboxylase alpha chain</fullName>
        </recommendedName>
    </component>
    <component>
        <recommendedName>
            <fullName evidence="11">Phosphatidylserine decarboxylase beta chain</fullName>
        </recommendedName>
    </component>
</protein>
<evidence type="ECO:0000256" key="9">
    <source>
        <dbReference type="ARBA" id="ARBA00023264"/>
    </source>
</evidence>